<name>A0A7U2I248_PHANO</name>
<proteinExistence type="predicted"/>
<accession>A0A7U2I248</accession>
<dbReference type="EMBL" id="CP069031">
    <property type="protein sequence ID" value="QRC99013.1"/>
    <property type="molecule type" value="Genomic_DNA"/>
</dbReference>
<dbReference type="Proteomes" id="UP000663193">
    <property type="component" value="Chromosome 9"/>
</dbReference>
<dbReference type="AlphaFoldDB" id="A0A7U2I248"/>
<keyword evidence="2" id="KW-1185">Reference proteome</keyword>
<dbReference type="VEuPathDB" id="FungiDB:JI435_412920"/>
<reference evidence="2" key="1">
    <citation type="journal article" date="2021" name="BMC Genomics">
        <title>Chromosome-level genome assembly and manually-curated proteome of model necrotroph Parastagonospora nodorum Sn15 reveals a genome-wide trove of candidate effector homologs, and redundancy of virulence-related functions within an accessory chromosome.</title>
        <authorList>
            <person name="Bertazzoni S."/>
            <person name="Jones D.A.B."/>
            <person name="Phan H.T."/>
            <person name="Tan K.-C."/>
            <person name="Hane J.K."/>
        </authorList>
    </citation>
    <scope>NUCLEOTIDE SEQUENCE [LARGE SCALE GENOMIC DNA]</scope>
    <source>
        <strain evidence="2">SN15 / ATCC MYA-4574 / FGSC 10173)</strain>
    </source>
</reference>
<protein>
    <submittedName>
        <fullName evidence="1">Uncharacterized protein</fullName>
    </submittedName>
</protein>
<evidence type="ECO:0000313" key="2">
    <source>
        <dbReference type="Proteomes" id="UP000663193"/>
    </source>
</evidence>
<evidence type="ECO:0000313" key="1">
    <source>
        <dbReference type="EMBL" id="QRC99013.1"/>
    </source>
</evidence>
<sequence length="99" mass="11140">MQSSFAAVVLKCKPLRLTFTIRIEKICYDPASLITCSNVVRGRSAKIGRDIGATMCPGNWLRLTVTLEDEMYTAGDEVMLTEMQWHLELEVRKLSTSEA</sequence>
<gene>
    <name evidence="1" type="ORF">JI435_412920</name>
</gene>
<organism evidence="1 2">
    <name type="scientific">Phaeosphaeria nodorum (strain SN15 / ATCC MYA-4574 / FGSC 10173)</name>
    <name type="common">Glume blotch fungus</name>
    <name type="synonym">Parastagonospora nodorum</name>
    <dbReference type="NCBI Taxonomy" id="321614"/>
    <lineage>
        <taxon>Eukaryota</taxon>
        <taxon>Fungi</taxon>
        <taxon>Dikarya</taxon>
        <taxon>Ascomycota</taxon>
        <taxon>Pezizomycotina</taxon>
        <taxon>Dothideomycetes</taxon>
        <taxon>Pleosporomycetidae</taxon>
        <taxon>Pleosporales</taxon>
        <taxon>Pleosporineae</taxon>
        <taxon>Phaeosphaeriaceae</taxon>
        <taxon>Parastagonospora</taxon>
    </lineage>
</organism>